<evidence type="ECO:0000259" key="4">
    <source>
        <dbReference type="Pfam" id="PF25869"/>
    </source>
</evidence>
<dbReference type="EMBL" id="BK010613">
    <property type="protein sequence ID" value="DAC75882.1"/>
    <property type="molecule type" value="Genomic_DNA"/>
</dbReference>
<dbReference type="Pfam" id="PF25919">
    <property type="entry name" value="BSH_CusB"/>
    <property type="match status" value="1"/>
</dbReference>
<dbReference type="GO" id="GO:0030288">
    <property type="term" value="C:outer membrane-bounded periplasmic space"/>
    <property type="evidence" value="ECO:0007669"/>
    <property type="project" value="TreeGrafter"/>
</dbReference>
<name>A0A455ZGR4_9FLAO</name>
<dbReference type="Gene3D" id="6.10.140.730">
    <property type="match status" value="1"/>
</dbReference>
<dbReference type="GO" id="GO:0016020">
    <property type="term" value="C:membrane"/>
    <property type="evidence" value="ECO:0007669"/>
    <property type="project" value="InterPro"/>
</dbReference>
<evidence type="ECO:0000259" key="7">
    <source>
        <dbReference type="Pfam" id="PF25975"/>
    </source>
</evidence>
<reference evidence="9" key="2">
    <citation type="journal article" date="2014" name="PLoS ONE">
        <title>Insights from the genome annotation of Elizabethkingia anophelis from the malaria vector Anopheles gambiae.</title>
        <authorList>
            <person name="Kukutla P."/>
            <person name="Lindberg B.G."/>
            <person name="Pei D."/>
            <person name="Rayl M."/>
            <person name="Yu W."/>
            <person name="Steritz M."/>
            <person name="Faye I."/>
            <person name="Xu J."/>
        </authorList>
    </citation>
    <scope>NUCLEOTIDE SEQUENCE</scope>
</reference>
<dbReference type="Pfam" id="PF25954">
    <property type="entry name" value="Beta-barrel_RND_2"/>
    <property type="match status" value="1"/>
</dbReference>
<dbReference type="PANTHER" id="PTHR30097">
    <property type="entry name" value="CATION EFFLUX SYSTEM PROTEIN CUSB"/>
    <property type="match status" value="1"/>
</dbReference>
<keyword evidence="2" id="KW-0813">Transport</keyword>
<evidence type="ECO:0000313" key="8">
    <source>
        <dbReference type="EMBL" id="DAC75882.1"/>
    </source>
</evidence>
<dbReference type="Pfam" id="PF25975">
    <property type="entry name" value="CzcB_C"/>
    <property type="match status" value="1"/>
</dbReference>
<evidence type="ECO:0000256" key="2">
    <source>
        <dbReference type="ARBA" id="ARBA00022448"/>
    </source>
</evidence>
<proteinExistence type="inferred from homology"/>
<dbReference type="SUPFAM" id="SSF111369">
    <property type="entry name" value="HlyD-like secretion proteins"/>
    <property type="match status" value="1"/>
</dbReference>
<dbReference type="InterPro" id="IPR058791">
    <property type="entry name" value="3HB_CusB"/>
</dbReference>
<evidence type="ECO:0000259" key="6">
    <source>
        <dbReference type="Pfam" id="PF25954"/>
    </source>
</evidence>
<evidence type="ECO:0000313" key="9">
    <source>
        <dbReference type="EMBL" id="DAC75972.1"/>
    </source>
</evidence>
<dbReference type="InterPro" id="IPR006143">
    <property type="entry name" value="RND_pump_MFP"/>
</dbReference>
<accession>A0A455ZGR4</accession>
<reference evidence="9" key="1">
    <citation type="journal article" date="2014" name="Genome Biol. Evol.">
        <title>Comparative genomic analysis of malaria mosquito vector-associated novel pathogen Elizabethkingia anophelis.</title>
        <authorList>
            <person name="Teo J."/>
            <person name="Tan S.Y."/>
            <person name="Liu Y."/>
            <person name="Tay M."/>
            <person name="Ding Y."/>
            <person name="Li Y."/>
            <person name="Kjelleberg S."/>
            <person name="Givskov M."/>
            <person name="Lin R.T."/>
            <person name="Yang L."/>
        </authorList>
    </citation>
    <scope>NUCLEOTIDE SEQUENCE</scope>
</reference>
<evidence type="ECO:0000259" key="5">
    <source>
        <dbReference type="Pfam" id="PF25919"/>
    </source>
</evidence>
<reference evidence="9" key="4">
    <citation type="journal article" date="2016" name="Sci. Rep.">
        <title>Genomic epidemiology and global diversity of the emerging bacterial pathogen Elizabethkingia anophelis.</title>
        <authorList>
            <person name="Breurec S."/>
            <person name="Criscuolo A."/>
            <person name="Diancourt L."/>
            <person name="Rendueles O."/>
            <person name="Vandenbogaert M."/>
            <person name="Passet V."/>
            <person name="Caro V."/>
            <person name="Rocha E.P."/>
            <person name="Touchon M."/>
            <person name="Brisse S."/>
        </authorList>
    </citation>
    <scope>NUCLEOTIDE SEQUENCE</scope>
</reference>
<gene>
    <name evidence="9" type="primary">ICEEaIII(12)_NUH11_27456_26236</name>
    <name evidence="8" type="synonym">ICEEaIII(11)_NUH6_41346_40126</name>
    <name evidence="10" type="synonym">ICEEaIII(7)_NUHP1_59629_58409</name>
</gene>
<dbReference type="Gene3D" id="2.40.30.170">
    <property type="match status" value="1"/>
</dbReference>
<dbReference type="GO" id="GO:0015679">
    <property type="term" value="P:plasma membrane copper ion transport"/>
    <property type="evidence" value="ECO:0007669"/>
    <property type="project" value="TreeGrafter"/>
</dbReference>
<reference evidence="9" key="5">
    <citation type="journal article" date="2017" name="Genome Announc.">
        <title>Complete Circularized Genome Sequences of Four Strains of Elizabethkingia anophelis, Including Two Novel Strains Isolated from Wild-Caught Anopheles sinensis.</title>
        <authorList>
            <person name="Pei D."/>
            <person name="Nicholson A.C."/>
            <person name="Jiang J."/>
            <person name="Chen H."/>
            <person name="Whitney A.M."/>
            <person name="Villarma A."/>
            <person name="Bell M."/>
            <person name="Humrighouse B."/>
            <person name="Rowe L.A."/>
            <person name="Sheth M."/>
            <person name="Batra D."/>
            <person name="Juieng P."/>
            <person name="Loparev V.N."/>
            <person name="McQuiston J.R."/>
            <person name="Lan Y."/>
            <person name="Ma Y."/>
            <person name="Xu J."/>
        </authorList>
    </citation>
    <scope>NUCLEOTIDE SEQUENCE</scope>
</reference>
<feature type="domain" description="CusB-like three alpha-helical bundle" evidence="4">
    <location>
        <begin position="148"/>
        <end position="204"/>
    </location>
</feature>
<dbReference type="Gene3D" id="2.40.50.100">
    <property type="match status" value="1"/>
</dbReference>
<comment type="similarity">
    <text evidence="1">Belongs to the membrane fusion protein (MFP) (TC 8.A.1) family.</text>
</comment>
<evidence type="ECO:0000259" key="3">
    <source>
        <dbReference type="Pfam" id="PF19335"/>
    </source>
</evidence>
<dbReference type="InterPro" id="IPR051909">
    <property type="entry name" value="MFP_Cation_Efflux"/>
</dbReference>
<dbReference type="RefSeq" id="WP_024563789.1">
    <property type="nucleotide sequence ID" value="NZ_JAMBNG010000004.1"/>
</dbReference>
<dbReference type="PANTHER" id="PTHR30097:SF4">
    <property type="entry name" value="SLR6042 PROTEIN"/>
    <property type="match status" value="1"/>
</dbReference>
<protein>
    <submittedName>
        <fullName evidence="9">Putative Co/Zn/Cd efflux system membrane fusion protein</fullName>
    </submittedName>
</protein>
<dbReference type="EMBL" id="BK010625">
    <property type="protein sequence ID" value="DAC76519.1"/>
    <property type="molecule type" value="Genomic_DNA"/>
</dbReference>
<dbReference type="PROSITE" id="PS51257">
    <property type="entry name" value="PROKAR_LIPOPROTEIN"/>
    <property type="match status" value="1"/>
</dbReference>
<reference evidence="9" key="8">
    <citation type="journal article" date="2018" name="J. ISSAAS">
        <title>In Silico Identification of Three Types of Integrative and Conjugative Elements (ICEs) in Elizabethkingia anophelis Strains Isolated from Around the World.</title>
        <authorList>
            <person name="Xu J."/>
            <person name="Pei D."/>
            <person name="Nicholson A."/>
            <person name="Lan Y."/>
            <person name="Xia Q."/>
        </authorList>
    </citation>
    <scope>NUCLEOTIDE SEQUENCE</scope>
</reference>
<dbReference type="InterPro" id="IPR058649">
    <property type="entry name" value="CzcB_C"/>
</dbReference>
<dbReference type="Pfam" id="PF19335">
    <property type="entry name" value="HMBD"/>
    <property type="match status" value="1"/>
</dbReference>
<dbReference type="InterPro" id="IPR045800">
    <property type="entry name" value="HMBD"/>
</dbReference>
<dbReference type="GO" id="GO:0022857">
    <property type="term" value="F:transmembrane transporter activity"/>
    <property type="evidence" value="ECO:0007669"/>
    <property type="project" value="InterPro"/>
</dbReference>
<dbReference type="Pfam" id="PF25869">
    <property type="entry name" value="3HB_CusB"/>
    <property type="match status" value="1"/>
</dbReference>
<dbReference type="GO" id="GO:0046914">
    <property type="term" value="F:transition metal ion binding"/>
    <property type="evidence" value="ECO:0007669"/>
    <property type="project" value="TreeGrafter"/>
</dbReference>
<feature type="domain" description="CusB-like beta-barrel" evidence="6">
    <location>
        <begin position="243"/>
        <end position="320"/>
    </location>
</feature>
<reference evidence="9" key="3">
    <citation type="journal article" date="2016" name="Genome Announc.">
        <title>Complete Genome Sequences of Four Strains from the 2015-2016 Elizabethkingia anophelis Outbreak.</title>
        <authorList>
            <person name="Nicholson A.C."/>
            <person name="Whitney A.M."/>
            <person name="Emery B.D."/>
            <person name="Bell M.E."/>
            <person name="Gartin J.T."/>
            <person name="Humrighouse B.W."/>
            <person name="Loparev V.N."/>
            <person name="Batra D."/>
            <person name="Sheth M."/>
            <person name="Rowe L.A."/>
            <person name="Juieng P."/>
            <person name="Knipe K."/>
            <person name="Gulvik C."/>
            <person name="McQuiston J.R."/>
        </authorList>
    </citation>
    <scope>NUCLEOTIDE SEQUENCE</scope>
</reference>
<dbReference type="NCBIfam" id="TIGR01730">
    <property type="entry name" value="RND_mfp"/>
    <property type="match status" value="1"/>
</dbReference>
<dbReference type="AlphaFoldDB" id="A0A455ZGR4"/>
<dbReference type="InterPro" id="IPR058792">
    <property type="entry name" value="Beta-barrel_RND_2"/>
</dbReference>
<dbReference type="EMBL" id="BK010614">
    <property type="protein sequence ID" value="DAC75972.1"/>
    <property type="molecule type" value="Genomic_DNA"/>
</dbReference>
<evidence type="ECO:0000256" key="1">
    <source>
        <dbReference type="ARBA" id="ARBA00009477"/>
    </source>
</evidence>
<dbReference type="Gene3D" id="2.40.420.20">
    <property type="match status" value="1"/>
</dbReference>
<feature type="domain" description="CzcB-like C-terminal circularly permuted SH3-like" evidence="7">
    <location>
        <begin position="325"/>
        <end position="385"/>
    </location>
</feature>
<dbReference type="InterPro" id="IPR058790">
    <property type="entry name" value="BSH_CusB"/>
</dbReference>
<feature type="domain" description="Heavy metal binding" evidence="3">
    <location>
        <begin position="35"/>
        <end position="60"/>
    </location>
</feature>
<reference evidence="9" key="7">
    <citation type="journal article" date="2017" name="Sci. Rep.">
        <title>Genomic features, phylogenetic relationships, and comparative genomics of Elizabethkingia anophelis strain EM361-97 isolated in Taiwan.</title>
        <authorList>
            <person name="Lin J.N."/>
            <person name="Lai C.H."/>
            <person name="Yang C.H."/>
            <person name="Huang Y.H."/>
            <person name="Lin H.H."/>
        </authorList>
    </citation>
    <scope>NUCLEOTIDE SEQUENCE</scope>
</reference>
<sequence length="406" mass="45424">MRYFFIIALLCSFTVFLSSCRKKQEQIHIHNDSGYYTCSMHPQVVADKPGLCPICHMELIYVKKNKNADLNTLELNEEQIRLGNIQTDTVKERALSDKVTLTGTLNFNQQDIVSVSSRVMGRIERLYYKNIGDYVVKGAPLAEIYSEELNNAQQEYLLALEKKKNFDNLETIDFSQLINSAKNKLLLWGMTEKQIEFLQRSKKTLPTTTFYSTASGYITDLRITEGGYIEEGGTLVTLAGLSTLWAEAQAYSSQLSAINKTGTASVRIPDLNNKIIHGKIDFSNPELNPSTRINLIRVSIPNLNNELKPGMPVYVFLESHKSNSITMPIDAVIRNGGSTTVWVQTGERTFKSRMVTTGIETGSRIEIVSGLKKGDIVVVSGAYLLNSEYIFKNGADPMTGHDMSNM</sequence>
<reference evidence="9" key="6">
    <citation type="journal article" date="2017" name="Nat. Commun.">
        <title>Evolutionary dynamics and genomic features of the Elizabethkingia anophelis 2015 to 2016 Wisconsin outbreak strain.</title>
        <authorList>
            <person name="Perrin A."/>
            <person name="Larsonneur E."/>
            <person name="Nicholson A.C."/>
            <person name="Edwards D.J."/>
            <person name="Gundlach K.M."/>
            <person name="Whitney A.M."/>
            <person name="Gulvik C.A."/>
            <person name="Bell M.E."/>
            <person name="Rendueles O."/>
            <person name="Cury J."/>
            <person name="Hugon P."/>
            <person name="Clermont D."/>
            <person name="Enouf V."/>
            <person name="Loparev V."/>
            <person name="Juieng P."/>
            <person name="Monson T."/>
            <person name="Warshauer D."/>
            <person name="Elbadawi L.I."/>
            <person name="Walters M.S."/>
            <person name="Crist M.B."/>
            <person name="Noble-Wang J."/>
            <person name="Borlaug G."/>
            <person name="Rocha E.P.C."/>
            <person name="Criscuolo A."/>
            <person name="Touchon M."/>
            <person name="Davis J.P."/>
            <person name="Holt K.E."/>
            <person name="McQuiston J.R."/>
            <person name="Brisse S."/>
        </authorList>
    </citation>
    <scope>NUCLEOTIDE SEQUENCE</scope>
</reference>
<dbReference type="GO" id="GO:0060003">
    <property type="term" value="P:copper ion export"/>
    <property type="evidence" value="ECO:0007669"/>
    <property type="project" value="TreeGrafter"/>
</dbReference>
<feature type="domain" description="CusB-like barrel-sandwich hybrid" evidence="5">
    <location>
        <begin position="113"/>
        <end position="238"/>
    </location>
</feature>
<organism evidence="9">
    <name type="scientific">Elizabethkingia anophelis</name>
    <dbReference type="NCBI Taxonomy" id="1117645"/>
    <lineage>
        <taxon>Bacteria</taxon>
        <taxon>Pseudomonadati</taxon>
        <taxon>Bacteroidota</taxon>
        <taxon>Flavobacteriia</taxon>
        <taxon>Flavobacteriales</taxon>
        <taxon>Weeksellaceae</taxon>
        <taxon>Elizabethkingia</taxon>
    </lineage>
</organism>
<evidence type="ECO:0000313" key="10">
    <source>
        <dbReference type="EMBL" id="DAC76519.1"/>
    </source>
</evidence>